<dbReference type="EMBL" id="HE978317">
    <property type="protein sequence ID" value="CCK69894.1"/>
    <property type="molecule type" value="Genomic_DNA"/>
</dbReference>
<gene>
    <name evidence="8" type="primary">KNAG0D01420</name>
    <name evidence="8" type="ordered locus">KNAG_0D01420</name>
</gene>
<dbReference type="GO" id="GO:0003723">
    <property type="term" value="F:RNA binding"/>
    <property type="evidence" value="ECO:0007669"/>
    <property type="project" value="EnsemblFungi"/>
</dbReference>
<organism evidence="8 9">
    <name type="scientific">Huiozyma naganishii (strain ATCC MYA-139 / BCRC 22969 / CBS 8797 / KCTC 17520 / NBRC 10181 / NCYC 3082 / Yp74L-3)</name>
    <name type="common">Yeast</name>
    <name type="synonym">Kazachstania naganishii</name>
    <dbReference type="NCBI Taxonomy" id="1071383"/>
    <lineage>
        <taxon>Eukaryota</taxon>
        <taxon>Fungi</taxon>
        <taxon>Dikarya</taxon>
        <taxon>Ascomycota</taxon>
        <taxon>Saccharomycotina</taxon>
        <taxon>Saccharomycetes</taxon>
        <taxon>Saccharomycetales</taxon>
        <taxon>Saccharomycetaceae</taxon>
        <taxon>Huiozyma</taxon>
    </lineage>
</organism>
<feature type="compositionally biased region" description="Acidic residues" evidence="6">
    <location>
        <begin position="52"/>
        <end position="70"/>
    </location>
</feature>
<dbReference type="eggNOG" id="KOG1049">
    <property type="taxonomic scope" value="Eukaryota"/>
</dbReference>
<dbReference type="GO" id="GO:0005847">
    <property type="term" value="C:mRNA cleavage and polyadenylation specificity factor complex"/>
    <property type="evidence" value="ECO:0007669"/>
    <property type="project" value="EnsemblFungi"/>
</dbReference>
<dbReference type="InterPro" id="IPR007854">
    <property type="entry name" value="Fip1_dom"/>
</dbReference>
<keyword evidence="4" id="KW-0507">mRNA processing</keyword>
<evidence type="ECO:0000256" key="5">
    <source>
        <dbReference type="ARBA" id="ARBA00023242"/>
    </source>
</evidence>
<accession>J7S5K8</accession>
<keyword evidence="5" id="KW-0539">Nucleus</keyword>
<dbReference type="PANTHER" id="PTHR13484:SF0">
    <property type="entry name" value="PRE-MRNA 3'-END-PROCESSING FACTOR FIP1"/>
    <property type="match status" value="1"/>
</dbReference>
<evidence type="ECO:0000313" key="8">
    <source>
        <dbReference type="EMBL" id="CCK69894.1"/>
    </source>
</evidence>
<dbReference type="RefSeq" id="XP_022464140.1">
    <property type="nucleotide sequence ID" value="XM_022607556.1"/>
</dbReference>
<dbReference type="OMA" id="GFNEYTW"/>
<feature type="domain" description="Pre-mRNA polyadenylation factor Fip1" evidence="7">
    <location>
        <begin position="165"/>
        <end position="206"/>
    </location>
</feature>
<evidence type="ECO:0000259" key="7">
    <source>
        <dbReference type="Pfam" id="PF05182"/>
    </source>
</evidence>
<evidence type="ECO:0000256" key="4">
    <source>
        <dbReference type="ARBA" id="ARBA00022664"/>
    </source>
</evidence>
<comment type="similarity">
    <text evidence="2">Belongs to the FIP1 family.</text>
</comment>
<reference evidence="9" key="2">
    <citation type="submission" date="2012-08" db="EMBL/GenBank/DDBJ databases">
        <title>Genome sequence of Kazachstania naganishii.</title>
        <authorList>
            <person name="Gordon J.L."/>
            <person name="Armisen D."/>
            <person name="Proux-Wera E."/>
            <person name="OhEigeartaigh S.S."/>
            <person name="Byrne K.P."/>
            <person name="Wolfe K.H."/>
        </authorList>
    </citation>
    <scope>NUCLEOTIDE SEQUENCE [LARGE SCALE GENOMIC DNA]</scope>
    <source>
        <strain evidence="9">ATCC MYA-139 / BCRC 22969 / CBS 8797 / CCRC 22969 / KCTC 17520 / NBRC 10181 / NCYC 3082</strain>
    </source>
</reference>
<dbReference type="AlphaFoldDB" id="J7S5K8"/>
<evidence type="ECO:0000313" key="9">
    <source>
        <dbReference type="Proteomes" id="UP000006310"/>
    </source>
</evidence>
<dbReference type="HOGENOM" id="CLU_039307_2_1_1"/>
<feature type="compositionally biased region" description="Basic and acidic residues" evidence="6">
    <location>
        <begin position="121"/>
        <end position="138"/>
    </location>
</feature>
<evidence type="ECO:0000256" key="1">
    <source>
        <dbReference type="ARBA" id="ARBA00004123"/>
    </source>
</evidence>
<evidence type="ECO:0000256" key="3">
    <source>
        <dbReference type="ARBA" id="ARBA00017404"/>
    </source>
</evidence>
<keyword evidence="9" id="KW-1185">Reference proteome</keyword>
<dbReference type="PANTHER" id="PTHR13484">
    <property type="entry name" value="FIP1-LIKE 1 PROTEIN"/>
    <property type="match status" value="1"/>
</dbReference>
<protein>
    <recommendedName>
        <fullName evidence="3">Pre-mRNA polyadenylation factor FIP1</fullName>
    </recommendedName>
</protein>
<comment type="subcellular location">
    <subcellularLocation>
        <location evidence="1">Nucleus</location>
    </subcellularLocation>
</comment>
<dbReference type="Pfam" id="PF05182">
    <property type="entry name" value="Fip1"/>
    <property type="match status" value="1"/>
</dbReference>
<dbReference type="GO" id="GO:0006397">
    <property type="term" value="P:mRNA processing"/>
    <property type="evidence" value="ECO:0007669"/>
    <property type="project" value="UniProtKB-KW"/>
</dbReference>
<reference evidence="8 9" key="1">
    <citation type="journal article" date="2011" name="Proc. Natl. Acad. Sci. U.S.A.">
        <title>Evolutionary erosion of yeast sex chromosomes by mating-type switching accidents.</title>
        <authorList>
            <person name="Gordon J.L."/>
            <person name="Armisen D."/>
            <person name="Proux-Wera E."/>
            <person name="Oheigeartaigh S.S."/>
            <person name="Byrne K.P."/>
            <person name="Wolfe K.H."/>
        </authorList>
    </citation>
    <scope>NUCLEOTIDE SEQUENCE [LARGE SCALE GENOMIC DNA]</scope>
    <source>
        <strain evidence="9">ATCC MYA-139 / BCRC 22969 / CBS 8797 / CCRC 22969 / KCTC 17520 / NBRC 10181 / NCYC 3082</strain>
    </source>
</reference>
<dbReference type="STRING" id="1071383.J7S5K8"/>
<evidence type="ECO:0000256" key="2">
    <source>
        <dbReference type="ARBA" id="ARBA00007459"/>
    </source>
</evidence>
<dbReference type="GO" id="GO:0030674">
    <property type="term" value="F:protein-macromolecule adaptor activity"/>
    <property type="evidence" value="ECO:0007669"/>
    <property type="project" value="EnsemblFungi"/>
</dbReference>
<dbReference type="GeneID" id="34525583"/>
<evidence type="ECO:0000256" key="6">
    <source>
        <dbReference type="SAM" id="MobiDB-lite"/>
    </source>
</evidence>
<dbReference type="InterPro" id="IPR051187">
    <property type="entry name" value="Pre-mRNA_3'-end_processing_reg"/>
</dbReference>
<dbReference type="Proteomes" id="UP000006310">
    <property type="component" value="Chromosome 4"/>
</dbReference>
<feature type="compositionally biased region" description="Basic and acidic residues" evidence="6">
    <location>
        <begin position="42"/>
        <end position="51"/>
    </location>
</feature>
<dbReference type="OrthoDB" id="1917198at2759"/>
<name>J7S5K8_HUIN7</name>
<sequence length="305" mass="33532">MESSDDDDKFLYGSDVEETSVTNQESVKKRLHSAEEDDDASDTVKRAKTGADESEDSDSATSDEESDYDVEFIISLGPDKSRLDANSIKTLSGGTHPPSGEVISVATEQPAASEPTSIAADGEKEESAGKKGDGREGSMDQTPGINAGTLDLDKDGLFDGQPITEIDPEVLKEKPWRQPGANLSDYFNYGFNEYTWTEYLHRQEKLKQEYNPRQILMGLLNLQQQGKLDIKTRMDSRKNDMGGGMGQINNAPMMNQQNMPPTGFPPMPMFGGFPPFPMPGMMPMNMQQNGANLNNTKNTDTNKKP</sequence>
<proteinExistence type="inferred from homology"/>
<dbReference type="KEGG" id="kng:KNAG_0D01420"/>
<feature type="region of interest" description="Disordered" evidence="6">
    <location>
        <begin position="1"/>
        <end position="148"/>
    </location>
</feature>